<dbReference type="InterPro" id="IPR036388">
    <property type="entry name" value="WH-like_DNA-bd_sf"/>
</dbReference>
<dbReference type="CDD" id="cd00090">
    <property type="entry name" value="HTH_ARSR"/>
    <property type="match status" value="1"/>
</dbReference>
<dbReference type="SUPFAM" id="SSF46785">
    <property type="entry name" value="Winged helix' DNA-binding domain"/>
    <property type="match status" value="1"/>
</dbReference>
<accession>A0ABT6JSC2</accession>
<evidence type="ECO:0000313" key="5">
    <source>
        <dbReference type="EMBL" id="MDH5833584.1"/>
    </source>
</evidence>
<dbReference type="InterPro" id="IPR019887">
    <property type="entry name" value="Tscrpt_reg_AsnC/Lrp_C"/>
</dbReference>
<evidence type="ECO:0000256" key="3">
    <source>
        <dbReference type="ARBA" id="ARBA00023163"/>
    </source>
</evidence>
<reference evidence="5 6" key="1">
    <citation type="submission" date="2023-04" db="EMBL/GenBank/DDBJ databases">
        <title>Luteimonas sp. M1R5S59.</title>
        <authorList>
            <person name="Sun J.-Q."/>
        </authorList>
    </citation>
    <scope>NUCLEOTIDE SEQUENCE [LARGE SCALE GENOMIC DNA]</scope>
    <source>
        <strain evidence="5 6">M1R5S59</strain>
    </source>
</reference>
<dbReference type="InterPro" id="IPR000485">
    <property type="entry name" value="AsnC-type_HTH_dom"/>
</dbReference>
<dbReference type="PRINTS" id="PR00033">
    <property type="entry name" value="HTHASNC"/>
</dbReference>
<evidence type="ECO:0000256" key="1">
    <source>
        <dbReference type="ARBA" id="ARBA00023015"/>
    </source>
</evidence>
<proteinExistence type="predicted"/>
<dbReference type="Pfam" id="PF13412">
    <property type="entry name" value="HTH_24"/>
    <property type="match status" value="1"/>
</dbReference>
<dbReference type="PROSITE" id="PS50956">
    <property type="entry name" value="HTH_ASNC_2"/>
    <property type="match status" value="1"/>
</dbReference>
<dbReference type="Gene3D" id="3.30.70.920">
    <property type="match status" value="1"/>
</dbReference>
<dbReference type="Proteomes" id="UP001156873">
    <property type="component" value="Unassembled WGS sequence"/>
</dbReference>
<feature type="domain" description="HTH asnC-type" evidence="4">
    <location>
        <begin position="17"/>
        <end position="78"/>
    </location>
</feature>
<dbReference type="Pfam" id="PF01037">
    <property type="entry name" value="AsnC_trans_reg"/>
    <property type="match status" value="1"/>
</dbReference>
<comment type="caution">
    <text evidence="5">The sequence shown here is derived from an EMBL/GenBank/DDBJ whole genome shotgun (WGS) entry which is preliminary data.</text>
</comment>
<dbReference type="InterPro" id="IPR036390">
    <property type="entry name" value="WH_DNA-bd_sf"/>
</dbReference>
<protein>
    <submittedName>
        <fullName evidence="5">Lrp/AsnC family transcriptional regulator</fullName>
    </submittedName>
</protein>
<evidence type="ECO:0000256" key="2">
    <source>
        <dbReference type="ARBA" id="ARBA00023125"/>
    </source>
</evidence>
<keyword evidence="1" id="KW-0805">Transcription regulation</keyword>
<dbReference type="InterPro" id="IPR011008">
    <property type="entry name" value="Dimeric_a/b-barrel"/>
</dbReference>
<keyword evidence="3" id="KW-0804">Transcription</keyword>
<dbReference type="EMBL" id="JARXRO010000014">
    <property type="protein sequence ID" value="MDH5833584.1"/>
    <property type="molecule type" value="Genomic_DNA"/>
</dbReference>
<evidence type="ECO:0000313" key="6">
    <source>
        <dbReference type="Proteomes" id="UP001156873"/>
    </source>
</evidence>
<keyword evidence="2" id="KW-0238">DNA-binding</keyword>
<gene>
    <name evidence="5" type="ORF">QFW81_06550</name>
</gene>
<dbReference type="InterPro" id="IPR011991">
    <property type="entry name" value="ArsR-like_HTH"/>
</dbReference>
<dbReference type="Gene3D" id="1.10.10.10">
    <property type="entry name" value="Winged helix-like DNA-binding domain superfamily/Winged helix DNA-binding domain"/>
    <property type="match status" value="1"/>
</dbReference>
<dbReference type="InterPro" id="IPR019888">
    <property type="entry name" value="Tscrpt_reg_AsnC-like"/>
</dbReference>
<dbReference type="PANTHER" id="PTHR30154:SF34">
    <property type="entry name" value="TRANSCRIPTIONAL REGULATOR AZLB"/>
    <property type="match status" value="1"/>
</dbReference>
<organism evidence="5 6">
    <name type="scientific">Luteimonas kalidii</name>
    <dbReference type="NCBI Taxonomy" id="3042025"/>
    <lineage>
        <taxon>Bacteria</taxon>
        <taxon>Pseudomonadati</taxon>
        <taxon>Pseudomonadota</taxon>
        <taxon>Gammaproteobacteria</taxon>
        <taxon>Lysobacterales</taxon>
        <taxon>Lysobacteraceae</taxon>
        <taxon>Luteimonas</taxon>
    </lineage>
</organism>
<dbReference type="SMART" id="SM00344">
    <property type="entry name" value="HTH_ASNC"/>
    <property type="match status" value="1"/>
</dbReference>
<sequence length="172" mass="19430">MRFFSARGAQYHCRMTLDRFDRQILNLLQEDAVQTAERLAEQVALSPSAVQRRVRRLRESGVIVRDISVVDPKYVGRPTSFIVAVQVERERPELLAQFRAWLAAQTHIQQAFYVTGEADFILVITAPDTETYDALMARMVGENANVKRFTTNVALSLVKRGLTIPVPAEPAD</sequence>
<evidence type="ECO:0000259" key="4">
    <source>
        <dbReference type="PROSITE" id="PS50956"/>
    </source>
</evidence>
<keyword evidence="6" id="KW-1185">Reference proteome</keyword>
<dbReference type="PANTHER" id="PTHR30154">
    <property type="entry name" value="LEUCINE-RESPONSIVE REGULATORY PROTEIN"/>
    <property type="match status" value="1"/>
</dbReference>
<dbReference type="SUPFAM" id="SSF54909">
    <property type="entry name" value="Dimeric alpha+beta barrel"/>
    <property type="match status" value="1"/>
</dbReference>
<dbReference type="RefSeq" id="WP_280577865.1">
    <property type="nucleotide sequence ID" value="NZ_JARXRO010000014.1"/>
</dbReference>
<name>A0ABT6JSC2_9GAMM</name>